<accession>A0AAU9SLW7</accession>
<keyword evidence="1" id="KW-0732">Signal</keyword>
<proteinExistence type="predicted"/>
<feature type="chain" id="PRO_5043773540" description="Defensin" evidence="1">
    <location>
        <begin position="21"/>
        <end position="74"/>
    </location>
</feature>
<feature type="signal peptide" evidence="1">
    <location>
        <begin position="1"/>
        <end position="20"/>
    </location>
</feature>
<protein>
    <recommendedName>
        <fullName evidence="4">Defensin</fullName>
    </recommendedName>
</protein>
<name>A0AAU9SLW7_THLAR</name>
<dbReference type="AlphaFoldDB" id="A0AAU9SLW7"/>
<sequence>MAANKVAFLLVLCLCVLSTAEFGVAQIQTGRKCRDPDGVDKNGDCQGYCRHRMGFLGGSCIGYRNHFMCECYDR</sequence>
<reference evidence="2 3" key="1">
    <citation type="submission" date="2022-03" db="EMBL/GenBank/DDBJ databases">
        <authorList>
            <person name="Nunn A."/>
            <person name="Chopra R."/>
            <person name="Nunn A."/>
            <person name="Contreras Garrido A."/>
        </authorList>
    </citation>
    <scope>NUCLEOTIDE SEQUENCE [LARGE SCALE GENOMIC DNA]</scope>
</reference>
<evidence type="ECO:0000313" key="3">
    <source>
        <dbReference type="Proteomes" id="UP000836841"/>
    </source>
</evidence>
<evidence type="ECO:0000313" key="2">
    <source>
        <dbReference type="EMBL" id="CAH2066444.1"/>
    </source>
</evidence>
<dbReference type="Proteomes" id="UP000836841">
    <property type="component" value="Chromosome 5"/>
</dbReference>
<evidence type="ECO:0000256" key="1">
    <source>
        <dbReference type="SAM" id="SignalP"/>
    </source>
</evidence>
<keyword evidence="3" id="KW-1185">Reference proteome</keyword>
<evidence type="ECO:0008006" key="4">
    <source>
        <dbReference type="Google" id="ProtNLM"/>
    </source>
</evidence>
<organism evidence="2 3">
    <name type="scientific">Thlaspi arvense</name>
    <name type="common">Field penny-cress</name>
    <dbReference type="NCBI Taxonomy" id="13288"/>
    <lineage>
        <taxon>Eukaryota</taxon>
        <taxon>Viridiplantae</taxon>
        <taxon>Streptophyta</taxon>
        <taxon>Embryophyta</taxon>
        <taxon>Tracheophyta</taxon>
        <taxon>Spermatophyta</taxon>
        <taxon>Magnoliopsida</taxon>
        <taxon>eudicotyledons</taxon>
        <taxon>Gunneridae</taxon>
        <taxon>Pentapetalae</taxon>
        <taxon>rosids</taxon>
        <taxon>malvids</taxon>
        <taxon>Brassicales</taxon>
        <taxon>Brassicaceae</taxon>
        <taxon>Thlaspideae</taxon>
        <taxon>Thlaspi</taxon>
    </lineage>
</organism>
<dbReference type="EMBL" id="OU466861">
    <property type="protein sequence ID" value="CAH2066444.1"/>
    <property type="molecule type" value="Genomic_DNA"/>
</dbReference>
<gene>
    <name evidence="2" type="ORF">TAV2_LOCUS16644</name>
</gene>